<dbReference type="Pfam" id="PF01370">
    <property type="entry name" value="Epimerase"/>
    <property type="match status" value="1"/>
</dbReference>
<reference evidence="5" key="1">
    <citation type="submission" date="2017-02" db="EMBL/GenBank/DDBJ databases">
        <title>Comparative genomics and description of representatives of a novel lineage of planctomycetes thriving in anoxic sediments.</title>
        <authorList>
            <person name="Spring S."/>
            <person name="Bunk B."/>
            <person name="Sproer C."/>
        </authorList>
    </citation>
    <scope>NUCLEOTIDE SEQUENCE [LARGE SCALE GENOMIC DNA]</scope>
    <source>
        <strain evidence="5">ST-NAGAB-D1</strain>
    </source>
</reference>
<name>A0A1U9NJH5_9BACT</name>
<dbReference type="NCBIfam" id="TIGR01777">
    <property type="entry name" value="yfcH"/>
    <property type="match status" value="1"/>
</dbReference>
<dbReference type="RefSeq" id="WP_146660155.1">
    <property type="nucleotide sequence ID" value="NZ_CP019791.1"/>
</dbReference>
<dbReference type="InterPro" id="IPR013549">
    <property type="entry name" value="DUF1731"/>
</dbReference>
<evidence type="ECO:0000313" key="4">
    <source>
        <dbReference type="EMBL" id="AQT67730.1"/>
    </source>
</evidence>
<accession>A0A1U9NJH5</accession>
<proteinExistence type="inferred from homology"/>
<sequence length="310" mass="33960">MTTIRKIVIAGATGFIGQPLCRLLSNSGYEVIALSRYPDKHPELAKDKIRLVHWNGTDTWPTEALLSEDTAVINLAGENIASHKWTKTQKVRILHSRLQASKAIVEAIQDSHQKPAALIQASATGYYGHRPGEEVDEFAGPGNTFLSSVCVEWEDTMLPLADSPTRCAAARFGPVLSEHGGMLEKMLPAFKYWFGNYPAPGSQHVSWIHLEDTVKAVKLILETPQLSGPVNVTAPNPANAKQLARLISTAMRRPLPMPIPGFVLKLAMGEMAKELLLVDQNVLPRKLTEAGFEFKYPDLPAAIQDLIGKA</sequence>
<evidence type="ECO:0000259" key="3">
    <source>
        <dbReference type="Pfam" id="PF08338"/>
    </source>
</evidence>
<dbReference type="Proteomes" id="UP000189674">
    <property type="component" value="Chromosome"/>
</dbReference>
<keyword evidence="5" id="KW-1185">Reference proteome</keyword>
<organism evidence="4 5">
    <name type="scientific">Anaerohalosphaera lusitana</name>
    <dbReference type="NCBI Taxonomy" id="1936003"/>
    <lineage>
        <taxon>Bacteria</taxon>
        <taxon>Pseudomonadati</taxon>
        <taxon>Planctomycetota</taxon>
        <taxon>Phycisphaerae</taxon>
        <taxon>Sedimentisphaerales</taxon>
        <taxon>Anaerohalosphaeraceae</taxon>
        <taxon>Anaerohalosphaera</taxon>
    </lineage>
</organism>
<protein>
    <submittedName>
        <fullName evidence="4">Epimerase family protein</fullName>
    </submittedName>
</protein>
<dbReference type="InterPro" id="IPR010099">
    <property type="entry name" value="SDR39U1"/>
</dbReference>
<dbReference type="EMBL" id="CP019791">
    <property type="protein sequence ID" value="AQT67730.1"/>
    <property type="molecule type" value="Genomic_DNA"/>
</dbReference>
<dbReference type="Pfam" id="PF08338">
    <property type="entry name" value="DUF1731"/>
    <property type="match status" value="1"/>
</dbReference>
<dbReference type="SUPFAM" id="SSF51735">
    <property type="entry name" value="NAD(P)-binding Rossmann-fold domains"/>
    <property type="match status" value="1"/>
</dbReference>
<dbReference type="STRING" id="1936003.STSP2_00879"/>
<dbReference type="InterPro" id="IPR001509">
    <property type="entry name" value="Epimerase_deHydtase"/>
</dbReference>
<dbReference type="InterPro" id="IPR036291">
    <property type="entry name" value="NAD(P)-bd_dom_sf"/>
</dbReference>
<dbReference type="KEGG" id="alus:STSP2_00879"/>
<dbReference type="PANTHER" id="PTHR11092:SF0">
    <property type="entry name" value="EPIMERASE FAMILY PROTEIN SDR39U1"/>
    <property type="match status" value="1"/>
</dbReference>
<dbReference type="PANTHER" id="PTHR11092">
    <property type="entry name" value="SUGAR NUCLEOTIDE EPIMERASE RELATED"/>
    <property type="match status" value="1"/>
</dbReference>
<dbReference type="OrthoDB" id="9801773at2"/>
<dbReference type="Gene3D" id="3.40.50.720">
    <property type="entry name" value="NAD(P)-binding Rossmann-like Domain"/>
    <property type="match status" value="1"/>
</dbReference>
<evidence type="ECO:0000313" key="5">
    <source>
        <dbReference type="Proteomes" id="UP000189674"/>
    </source>
</evidence>
<gene>
    <name evidence="4" type="ORF">STSP2_00879</name>
</gene>
<feature type="domain" description="DUF1731" evidence="3">
    <location>
        <begin position="259"/>
        <end position="306"/>
    </location>
</feature>
<comment type="similarity">
    <text evidence="1">Belongs to the NAD(P)-dependent epimerase/dehydratase family. SDR39U1 subfamily.</text>
</comment>
<dbReference type="AlphaFoldDB" id="A0A1U9NJH5"/>
<evidence type="ECO:0000259" key="2">
    <source>
        <dbReference type="Pfam" id="PF01370"/>
    </source>
</evidence>
<evidence type="ECO:0000256" key="1">
    <source>
        <dbReference type="ARBA" id="ARBA00009353"/>
    </source>
</evidence>
<feature type="domain" description="NAD-dependent epimerase/dehydratase" evidence="2">
    <location>
        <begin position="7"/>
        <end position="226"/>
    </location>
</feature>